<dbReference type="InterPro" id="IPR048330">
    <property type="entry name" value="PcRGLX/YetA_2nd"/>
</dbReference>
<organism evidence="5 6">
    <name type="scientific">Allosphingosinicella deserti</name>
    <dbReference type="NCBI Taxonomy" id="2116704"/>
    <lineage>
        <taxon>Bacteria</taxon>
        <taxon>Pseudomonadati</taxon>
        <taxon>Pseudomonadota</taxon>
        <taxon>Alphaproteobacteria</taxon>
        <taxon>Sphingomonadales</taxon>
        <taxon>Sphingomonadaceae</taxon>
        <taxon>Allosphingosinicella</taxon>
    </lineage>
</organism>
<feature type="domain" description="PcRGLX/YetA-like N-terminal RIFT barrel" evidence="2">
    <location>
        <begin position="44"/>
        <end position="119"/>
    </location>
</feature>
<dbReference type="PROSITE" id="PS51318">
    <property type="entry name" value="TAT"/>
    <property type="match status" value="1"/>
</dbReference>
<keyword evidence="1" id="KW-0732">Signal</keyword>
<feature type="signal peptide" evidence="1">
    <location>
        <begin position="1"/>
        <end position="20"/>
    </location>
</feature>
<dbReference type="InterPro" id="IPR048331">
    <property type="entry name" value="PcRGLX/YetA_3rd"/>
</dbReference>
<dbReference type="InterPro" id="IPR006311">
    <property type="entry name" value="TAT_signal"/>
</dbReference>
<dbReference type="Pfam" id="PF19501">
    <property type="entry name" value="PcRGLX_1st"/>
    <property type="match status" value="1"/>
</dbReference>
<evidence type="ECO:0000259" key="2">
    <source>
        <dbReference type="Pfam" id="PF19501"/>
    </source>
</evidence>
<evidence type="ECO:0000256" key="1">
    <source>
        <dbReference type="SAM" id="SignalP"/>
    </source>
</evidence>
<comment type="caution">
    <text evidence="5">The sequence shown here is derived from an EMBL/GenBank/DDBJ whole genome shotgun (WGS) entry which is preliminary data.</text>
</comment>
<sequence length="932" mass="101237">MAISRRTFLVHSMLAGSAMAAAPVLGAVPPKLRRRSAGAPPVDAEIVWLDGAPPAVDEGQTWGVPWPRGTRKTRFGLRDASGQALPVQSWTTATWPDGSIKWTAHALPAGSGTGGALTLGPGKARAPASPVAAAWRGDAIEVTSGPLAWRIGTSGPHIILSARHGARETLRTVGLVATSQDRPGGDTEESIARQRFESEITAATVEQEGPVRAVVKVDGRHRGGATDGAGRAWLPFSMRLYFYAGAESVRIVHSFIFDGDEQTDFLSGLGLTGQVPMTDLPYDRHVRFAGTGDGVWAEAVQPLTGLRRDPGKPFRDAQVAGLKVPPVAEMAAPVREGLPYVPLWGDFTLSQPNADGFSIAKRTRPGHGWIDADGGTRANGLGFVGGPAGGVAFGMTDFWQRHPVRLDIRNAHEDAADFTLWYHSPDAPVMDLRFFHDGMGMNEHVAENEGLDITYEDYEKGWGTPHGIARTTEFTLWALPATPTRERFAAMAECVARPPRLVPTPARIHAAGVFGDWSLPDRSTPAKAAIEAQNDTLLSFYREQVEQRRWYGFWNYGDVMHTYDADRHVWRYDIGGFAWANSELSPDLWLWLSFLRSGDPKVFRMAEAMTRHTGEVDVYHLGRFRGLGTRHAVQHWGDSSKQPRVSNATYRRIYYYLTADERVGDLMRELLDSDRTLVHVDIGRKVGARRPGSAPPGGTGAVTADTPLRDGQIFLQFGTSWCSLVGAWLTEWERTGDKKWRDRIVAGMTSIAALPKQWFAGGAKYDLASGRFLGPGTEVSVSHLNSVFGAVEINSELFDLLDVPAYEKAWLDYCVAYNAPPAQFAALTGSRDRGGRNLKEGHSRLTAFAARHLGDPALARRAWAEFFPGEAGLGMGIAARKVDGPAVLKPVAEAPKVSTNATAQWGLAAIQNLALVGDALEEAWAQSGAAQR</sequence>
<dbReference type="InterPro" id="IPR048329">
    <property type="entry name" value="PcRGLX_1st"/>
</dbReference>
<dbReference type="OrthoDB" id="262615at2"/>
<name>A0A2P7QM03_9SPHN</name>
<dbReference type="RefSeq" id="WP_106514188.1">
    <property type="nucleotide sequence ID" value="NZ_PXYI01000005.1"/>
</dbReference>
<dbReference type="PANTHER" id="PTHR40081:SF1">
    <property type="entry name" value="TAT PATHWAY SIGNAL SEQUENCE DOMAIN PROTEIN"/>
    <property type="match status" value="1"/>
</dbReference>
<evidence type="ECO:0000259" key="3">
    <source>
        <dbReference type="Pfam" id="PF21345"/>
    </source>
</evidence>
<feature type="domain" description="PcRGLX/YetA-like central beta-sandwich" evidence="3">
    <location>
        <begin position="136"/>
        <end position="493"/>
    </location>
</feature>
<evidence type="ECO:0000259" key="4">
    <source>
        <dbReference type="Pfam" id="PF21346"/>
    </source>
</evidence>
<dbReference type="Pfam" id="PF21345">
    <property type="entry name" value="PcRGLX_2nd"/>
    <property type="match status" value="1"/>
</dbReference>
<dbReference type="AlphaFoldDB" id="A0A2P7QM03"/>
<gene>
    <name evidence="5" type="ORF">C7I55_16955</name>
</gene>
<evidence type="ECO:0000313" key="6">
    <source>
        <dbReference type="Proteomes" id="UP000241167"/>
    </source>
</evidence>
<proteinExistence type="predicted"/>
<feature type="domain" description="PcRGLX/YetA-like C-terminal alpha/alpha toroid" evidence="4">
    <location>
        <begin position="498"/>
        <end position="920"/>
    </location>
</feature>
<accession>A0A2P7QM03</accession>
<feature type="chain" id="PRO_5015115125" evidence="1">
    <location>
        <begin position="21"/>
        <end position="932"/>
    </location>
</feature>
<dbReference type="Pfam" id="PF21346">
    <property type="entry name" value="PcRGLX_3rd"/>
    <property type="match status" value="1"/>
</dbReference>
<reference evidence="5 6" key="1">
    <citation type="submission" date="2018-03" db="EMBL/GenBank/DDBJ databases">
        <title>The draft genome of Sphingosinicella sp. GL-C-18.</title>
        <authorList>
            <person name="Liu L."/>
            <person name="Li L."/>
            <person name="Liang L."/>
            <person name="Zhang X."/>
            <person name="Wang T."/>
        </authorList>
    </citation>
    <scope>NUCLEOTIDE SEQUENCE [LARGE SCALE GENOMIC DNA]</scope>
    <source>
        <strain evidence="5 6">GL-C-18</strain>
    </source>
</reference>
<dbReference type="EMBL" id="PXYI01000005">
    <property type="protein sequence ID" value="PSJ38990.1"/>
    <property type="molecule type" value="Genomic_DNA"/>
</dbReference>
<dbReference type="PANTHER" id="PTHR40081">
    <property type="entry name" value="CONCANAVALIN A-LIKE LECTIN/GLUCANASE"/>
    <property type="match status" value="1"/>
</dbReference>
<evidence type="ECO:0000313" key="5">
    <source>
        <dbReference type="EMBL" id="PSJ38990.1"/>
    </source>
</evidence>
<dbReference type="Proteomes" id="UP000241167">
    <property type="component" value="Unassembled WGS sequence"/>
</dbReference>
<dbReference type="InterPro" id="IPR045793">
    <property type="entry name" value="PcRGLX/YetA-like"/>
</dbReference>
<keyword evidence="6" id="KW-1185">Reference proteome</keyword>
<protein>
    <submittedName>
        <fullName evidence="5">Tat pathway signal sequence domain protein</fullName>
    </submittedName>
</protein>